<proteinExistence type="inferred from homology"/>
<feature type="active site" description="Proton donor/acceptor" evidence="6">
    <location>
        <position position="271"/>
    </location>
</feature>
<feature type="binding site" evidence="7">
    <location>
        <position position="249"/>
    </location>
    <ligand>
        <name>substrate</name>
    </ligand>
</feature>
<evidence type="ECO:0000256" key="2">
    <source>
        <dbReference type="ARBA" id="ARBA00022723"/>
    </source>
</evidence>
<reference evidence="10 11" key="1">
    <citation type="journal article" date="2014" name="Int. J. Syst. Evol. Microbiol.">
        <title>Oceanisphaera profunda sp. nov., a marine bacterium isolated from deep-sea sediment, and emended description of the genus Oceanisphaera.</title>
        <authorList>
            <person name="Xu Z."/>
            <person name="Zhang X.Y."/>
            <person name="Su H.N."/>
            <person name="Yu Z.C."/>
            <person name="Liu C."/>
            <person name="Li H."/>
            <person name="Chen X.L."/>
            <person name="Song X.Y."/>
            <person name="Xie B.B."/>
            <person name="Qin Q.L."/>
            <person name="Zhou B.C."/>
            <person name="Shi M."/>
            <person name="Huang Y."/>
            <person name="Zhang Y.Z."/>
        </authorList>
    </citation>
    <scope>NUCLEOTIDE SEQUENCE [LARGE SCALE GENOMIC DNA]</scope>
    <source>
        <strain evidence="10 11">SM1222</strain>
    </source>
</reference>
<comment type="cofactor">
    <cofactor evidence="8">
        <name>a divalent metal cation</name>
        <dbReference type="ChEBI" id="CHEBI:60240"/>
    </cofactor>
    <text evidence="8">Binds 1 divalent metal cation per subunit.</text>
</comment>
<dbReference type="GO" id="GO:0008448">
    <property type="term" value="F:N-acetylglucosamine-6-phosphate deacetylase activity"/>
    <property type="evidence" value="ECO:0007669"/>
    <property type="project" value="InterPro"/>
</dbReference>
<feature type="binding site" evidence="7">
    <location>
        <begin position="306"/>
        <end position="308"/>
    </location>
    <ligand>
        <name>substrate</name>
    </ligand>
</feature>
<dbReference type="SUPFAM" id="SSF51556">
    <property type="entry name" value="Metallo-dependent hydrolases"/>
    <property type="match status" value="1"/>
</dbReference>
<sequence>MFALTACRIFTGECWLDQHAVIISNGRIQALVPEAELGEGIVKYPQAGAIVCAGFIDLQLNGCGGVMFNSDISTATLAHMQRTNLTSGTTSYLPTLITSPDADIRAALSVTREYMRAHAHQVLGLHLEGPYLNVVRKGIHPAAQVRALDADMLDFLCQQADVLTKITLAPECHSPLHIHQLVAAGIKVAIGHTAASFEQARAGFAAGISFATHLYNAMTPTANGRTPGVVGAIYDNDSIYAGIIADGFHVHEANIRLAHNVLGQRLCLVTDATAAAGAPASLTEFDFCGTTVRIKDGQCLDEQGTLGGSALTMIEGVRYLVNTVGLSLDDALRMASLNPAKAIGCEQDLGAIAVGKVANLVILSEQLLVLNTVVNGQLTH</sequence>
<name>A0A1Y0D2Q9_9GAMM</name>
<dbReference type="AlphaFoldDB" id="A0A1Y0D2Q9"/>
<dbReference type="KEGG" id="opf:CBP31_01655"/>
<dbReference type="InterPro" id="IPR032466">
    <property type="entry name" value="Metal_Hydrolase"/>
</dbReference>
<dbReference type="GO" id="GO:0006046">
    <property type="term" value="P:N-acetylglucosamine catabolic process"/>
    <property type="evidence" value="ECO:0007669"/>
    <property type="project" value="TreeGrafter"/>
</dbReference>
<dbReference type="Gene3D" id="2.30.40.10">
    <property type="entry name" value="Urease, subunit C, domain 1"/>
    <property type="match status" value="1"/>
</dbReference>
<accession>A0A1Y0D2Q9</accession>
<dbReference type="InterPro" id="IPR003764">
    <property type="entry name" value="GlcNAc_6-P_deAcase"/>
</dbReference>
<evidence type="ECO:0000256" key="1">
    <source>
        <dbReference type="ARBA" id="ARBA00010716"/>
    </source>
</evidence>
<evidence type="ECO:0000256" key="6">
    <source>
        <dbReference type="PIRSR" id="PIRSR038994-1"/>
    </source>
</evidence>
<comment type="similarity">
    <text evidence="1 5">Belongs to the metallo-dependent hydrolases superfamily. NagA family.</text>
</comment>
<evidence type="ECO:0000256" key="7">
    <source>
        <dbReference type="PIRSR" id="PIRSR038994-2"/>
    </source>
</evidence>
<feature type="binding site" evidence="7">
    <location>
        <position position="225"/>
    </location>
    <ligand>
        <name>substrate</name>
    </ligand>
</feature>
<dbReference type="Pfam" id="PF01979">
    <property type="entry name" value="Amidohydro_1"/>
    <property type="match status" value="1"/>
</dbReference>
<dbReference type="PANTHER" id="PTHR11113">
    <property type="entry name" value="N-ACETYLGLUCOSAMINE-6-PHOSPHATE DEACETYLASE"/>
    <property type="match status" value="1"/>
</dbReference>
<dbReference type="Proteomes" id="UP000243937">
    <property type="component" value="Chromosome"/>
</dbReference>
<dbReference type="SUPFAM" id="SSF51338">
    <property type="entry name" value="Composite domain of metallo-dependent hydrolases"/>
    <property type="match status" value="1"/>
</dbReference>
<feature type="binding site" evidence="7">
    <location>
        <begin position="216"/>
        <end position="217"/>
    </location>
    <ligand>
        <name>substrate</name>
    </ligand>
</feature>
<gene>
    <name evidence="10" type="ORF">CBP31_01655</name>
</gene>
<feature type="binding site" evidence="8">
    <location>
        <position position="192"/>
    </location>
    <ligand>
        <name>Zn(2+)</name>
        <dbReference type="ChEBI" id="CHEBI:29105"/>
    </ligand>
</feature>
<dbReference type="PANTHER" id="PTHR11113:SF14">
    <property type="entry name" value="N-ACETYLGLUCOSAMINE-6-PHOSPHATE DEACETYLASE"/>
    <property type="match status" value="1"/>
</dbReference>
<protein>
    <submittedName>
        <fullName evidence="10">N-acetylglucosamine-6-phosphate deacetylase</fullName>
    </submittedName>
</protein>
<dbReference type="OrthoDB" id="9776488at2"/>
<dbReference type="GO" id="GO:0046872">
    <property type="term" value="F:metal ion binding"/>
    <property type="evidence" value="ECO:0007669"/>
    <property type="project" value="UniProtKB-KW"/>
</dbReference>
<evidence type="ECO:0000259" key="9">
    <source>
        <dbReference type="Pfam" id="PF01979"/>
    </source>
</evidence>
<dbReference type="CDD" id="cd00854">
    <property type="entry name" value="NagA"/>
    <property type="match status" value="1"/>
</dbReference>
<dbReference type="PIRSF" id="PIRSF038994">
    <property type="entry name" value="NagA"/>
    <property type="match status" value="1"/>
</dbReference>
<keyword evidence="4 5" id="KW-0119">Carbohydrate metabolism</keyword>
<keyword evidence="3 5" id="KW-0378">Hydrolase</keyword>
<keyword evidence="2 8" id="KW-0479">Metal-binding</keyword>
<keyword evidence="11" id="KW-1185">Reference proteome</keyword>
<evidence type="ECO:0000313" key="10">
    <source>
        <dbReference type="EMBL" id="ART81496.1"/>
    </source>
</evidence>
<dbReference type="EMBL" id="CP021377">
    <property type="protein sequence ID" value="ART81496.1"/>
    <property type="molecule type" value="Genomic_DNA"/>
</dbReference>
<dbReference type="RefSeq" id="WP_087034580.1">
    <property type="nucleotide sequence ID" value="NZ_CP021377.1"/>
</dbReference>
<evidence type="ECO:0000256" key="5">
    <source>
        <dbReference type="PIRNR" id="PIRNR038994"/>
    </source>
</evidence>
<dbReference type="Gene3D" id="3.20.20.140">
    <property type="entry name" value="Metal-dependent hydrolases"/>
    <property type="match status" value="1"/>
</dbReference>
<dbReference type="FunFam" id="3.20.20.140:FF:000004">
    <property type="entry name" value="N-acetylglucosamine-6-phosphate deacetylase"/>
    <property type="match status" value="1"/>
</dbReference>
<evidence type="ECO:0000256" key="3">
    <source>
        <dbReference type="ARBA" id="ARBA00022801"/>
    </source>
</evidence>
<dbReference type="InterPro" id="IPR011059">
    <property type="entry name" value="Metal-dep_hydrolase_composite"/>
</dbReference>
<dbReference type="NCBIfam" id="TIGR00221">
    <property type="entry name" value="nagA"/>
    <property type="match status" value="1"/>
</dbReference>
<feature type="binding site" evidence="8">
    <location>
        <position position="213"/>
    </location>
    <ligand>
        <name>Zn(2+)</name>
        <dbReference type="ChEBI" id="CHEBI:29105"/>
    </ligand>
</feature>
<feature type="binding site" evidence="8">
    <location>
        <position position="128"/>
    </location>
    <ligand>
        <name>Zn(2+)</name>
        <dbReference type="ChEBI" id="CHEBI:29105"/>
    </ligand>
</feature>
<feature type="binding site" evidence="7">
    <location>
        <position position="139"/>
    </location>
    <ligand>
        <name>substrate</name>
    </ligand>
</feature>
<dbReference type="InterPro" id="IPR006680">
    <property type="entry name" value="Amidohydro-rel"/>
</dbReference>
<evidence type="ECO:0000256" key="4">
    <source>
        <dbReference type="ARBA" id="ARBA00023277"/>
    </source>
</evidence>
<dbReference type="NCBIfam" id="NF008371">
    <property type="entry name" value="PRK11170.1"/>
    <property type="match status" value="1"/>
</dbReference>
<feature type="domain" description="Amidohydrolase-related" evidence="9">
    <location>
        <begin position="50"/>
        <end position="378"/>
    </location>
</feature>
<evidence type="ECO:0000313" key="11">
    <source>
        <dbReference type="Proteomes" id="UP000243937"/>
    </source>
</evidence>
<organism evidence="10 11">
    <name type="scientific">Oceanisphaera profunda</name>
    <dbReference type="NCBI Taxonomy" id="1416627"/>
    <lineage>
        <taxon>Bacteria</taxon>
        <taxon>Pseudomonadati</taxon>
        <taxon>Pseudomonadota</taxon>
        <taxon>Gammaproteobacteria</taxon>
        <taxon>Aeromonadales</taxon>
        <taxon>Aeromonadaceae</taxon>
        <taxon>Oceanisphaera</taxon>
    </lineage>
</organism>
<evidence type="ECO:0000256" key="8">
    <source>
        <dbReference type="PIRSR" id="PIRSR038994-3"/>
    </source>
</evidence>